<dbReference type="InterPro" id="IPR011050">
    <property type="entry name" value="Pectin_lyase_fold/virulence"/>
</dbReference>
<dbReference type="RefSeq" id="WP_130185674.1">
    <property type="nucleotide sequence ID" value="NZ_CP035913.1"/>
</dbReference>
<evidence type="ECO:0000313" key="2">
    <source>
        <dbReference type="EMBL" id="QBE62539.1"/>
    </source>
</evidence>
<evidence type="ECO:0000256" key="1">
    <source>
        <dbReference type="SAM" id="MobiDB-lite"/>
    </source>
</evidence>
<organism evidence="2 3">
    <name type="scientific">Pseudoduganella lutea</name>
    <dbReference type="NCBI Taxonomy" id="321985"/>
    <lineage>
        <taxon>Bacteria</taxon>
        <taxon>Pseudomonadati</taxon>
        <taxon>Pseudomonadota</taxon>
        <taxon>Betaproteobacteria</taxon>
        <taxon>Burkholderiales</taxon>
        <taxon>Oxalobacteraceae</taxon>
        <taxon>Telluria group</taxon>
        <taxon>Pseudoduganella</taxon>
    </lineage>
</organism>
<dbReference type="Proteomes" id="UP000290637">
    <property type="component" value="Chromosome"/>
</dbReference>
<protein>
    <recommendedName>
        <fullName evidence="4">Right handed beta helix domain-containing protein</fullName>
    </recommendedName>
</protein>
<name>A0A4P6KTX4_9BURK</name>
<sequence length="621" mass="67906">MTEWYCDPTKHDNNGRGHSPATAKKYPASMSSLIRSGDVVLFRRGYYYDSISGYFMAIVGKSNFTIGTYGEGPNPVFDSMVYEPPDATGWLSEGDGVWSKQLASKTAANGGVKRLFRGAYNRGNMIGQRFQGTAMRRARQSLNGMAIDYESVAVVKRYLNALDPWIWGGAKLGYRLFVYTGDDRPQGNPARFYSGLGMVHQDETAGFATGAFYAVQLIACNNVLIMGIDSHASPTQGFVVTNTVGSVPCENISILHCNSRYAYQGAVRVAPSIPNAVVKNFPVIDTVLVEDCVGDAGTSAEEQEPNLDYRNLSGAMDMFTVFDGAKNVTFRRCTSINSTHVAFCMGQYSLNHKALLTDNCGFEDCTMRAAPWTTYTRGFTTFGCLASCFIRNTVFDGQNVRCQVGGAVRVYGNTWVNMRASAQKRDTAGWISGAAEIVNRSGLAAWGNLRYVYVVPDGAVIAHNAVENPRGIPVQFETFNPHNYGVPEPTLRDGAITIVNNAILDTRSGLAETIRYVDRASVIGQQVIENNAIHRGGQGVAKVRRIRMNQSALIDLNSFRDCQDNLLADPLLDLSNPRKPRLRRGSPCRQAGKWLGNFHGHRGKALMKPPSIGPAEFADGS</sequence>
<evidence type="ECO:0008006" key="4">
    <source>
        <dbReference type="Google" id="ProtNLM"/>
    </source>
</evidence>
<proteinExistence type="predicted"/>
<dbReference type="SUPFAM" id="SSF51126">
    <property type="entry name" value="Pectin lyase-like"/>
    <property type="match status" value="1"/>
</dbReference>
<feature type="region of interest" description="Disordered" evidence="1">
    <location>
        <begin position="1"/>
        <end position="23"/>
    </location>
</feature>
<dbReference type="KEGG" id="plue:EWM63_05760"/>
<reference evidence="2 3" key="1">
    <citation type="submission" date="2019-02" db="EMBL/GenBank/DDBJ databases">
        <title>Draft Genome Sequences of Six Type Strains of the Genus Massilia.</title>
        <authorList>
            <person name="Miess H."/>
            <person name="Frediansyhah A."/>
            <person name="Gross H."/>
        </authorList>
    </citation>
    <scope>NUCLEOTIDE SEQUENCE [LARGE SCALE GENOMIC DNA]</scope>
    <source>
        <strain evidence="2 3">DSM 17473</strain>
    </source>
</reference>
<accession>A0A4P6KTX4</accession>
<dbReference type="OrthoDB" id="4640734at2"/>
<dbReference type="AlphaFoldDB" id="A0A4P6KTX4"/>
<evidence type="ECO:0000313" key="3">
    <source>
        <dbReference type="Proteomes" id="UP000290637"/>
    </source>
</evidence>
<gene>
    <name evidence="2" type="ORF">EWM63_05760</name>
</gene>
<dbReference type="EMBL" id="CP035913">
    <property type="protein sequence ID" value="QBE62539.1"/>
    <property type="molecule type" value="Genomic_DNA"/>
</dbReference>
<keyword evidence="3" id="KW-1185">Reference proteome</keyword>